<evidence type="ECO:0000256" key="2">
    <source>
        <dbReference type="PROSITE-ProRule" id="PRU00703"/>
    </source>
</evidence>
<dbReference type="CDD" id="cd05401">
    <property type="entry name" value="NT_GlnE_GlnD_like"/>
    <property type="match status" value="1"/>
</dbReference>
<dbReference type="SMART" id="SM00116">
    <property type="entry name" value="CBS"/>
    <property type="match status" value="2"/>
</dbReference>
<organism evidence="5 6">
    <name type="scientific">Roseiarcus fermentans</name>
    <dbReference type="NCBI Taxonomy" id="1473586"/>
    <lineage>
        <taxon>Bacteria</taxon>
        <taxon>Pseudomonadati</taxon>
        <taxon>Pseudomonadota</taxon>
        <taxon>Alphaproteobacteria</taxon>
        <taxon>Hyphomicrobiales</taxon>
        <taxon>Roseiarcaceae</taxon>
        <taxon>Roseiarcus</taxon>
    </lineage>
</organism>
<dbReference type="Gene3D" id="2.60.120.10">
    <property type="entry name" value="Jelly Rolls"/>
    <property type="match status" value="1"/>
</dbReference>
<protein>
    <submittedName>
        <fullName evidence="5">CBS domain-containing protein</fullName>
    </submittedName>
</protein>
<accession>A0A366EM85</accession>
<dbReference type="PANTHER" id="PTHR43080">
    <property type="entry name" value="CBS DOMAIN-CONTAINING PROTEIN CBSX3, MITOCHONDRIAL"/>
    <property type="match status" value="1"/>
</dbReference>
<evidence type="ECO:0000259" key="4">
    <source>
        <dbReference type="PROSITE" id="PS51371"/>
    </source>
</evidence>
<dbReference type="InterPro" id="IPR005105">
    <property type="entry name" value="GlnD_Uridyltrans_N"/>
</dbReference>
<evidence type="ECO:0000313" key="5">
    <source>
        <dbReference type="EMBL" id="RBP03552.1"/>
    </source>
</evidence>
<dbReference type="AlphaFoldDB" id="A0A366EM85"/>
<dbReference type="InterPro" id="IPR051257">
    <property type="entry name" value="Diverse_CBS-Domain"/>
</dbReference>
<name>A0A366EM85_9HYPH</name>
<dbReference type="Pfam" id="PF03445">
    <property type="entry name" value="DUF294"/>
    <property type="match status" value="1"/>
</dbReference>
<dbReference type="SUPFAM" id="SSF51206">
    <property type="entry name" value="cAMP-binding domain-like"/>
    <property type="match status" value="1"/>
</dbReference>
<reference evidence="5 6" key="1">
    <citation type="submission" date="2018-06" db="EMBL/GenBank/DDBJ databases">
        <title>Genomic Encyclopedia of Type Strains, Phase IV (KMG-IV): sequencing the most valuable type-strain genomes for metagenomic binning, comparative biology and taxonomic classification.</title>
        <authorList>
            <person name="Goeker M."/>
        </authorList>
    </citation>
    <scope>NUCLEOTIDE SEQUENCE [LARGE SCALE GENOMIC DNA]</scope>
    <source>
        <strain evidence="5 6">DSM 24875</strain>
    </source>
</reference>
<feature type="domain" description="Cyclic nucleotide-binding" evidence="3">
    <location>
        <begin position="11"/>
        <end position="125"/>
    </location>
</feature>
<evidence type="ECO:0000259" key="3">
    <source>
        <dbReference type="PROSITE" id="PS50042"/>
    </source>
</evidence>
<dbReference type="PANTHER" id="PTHR43080:SF2">
    <property type="entry name" value="CBS DOMAIN-CONTAINING PROTEIN"/>
    <property type="match status" value="1"/>
</dbReference>
<dbReference type="PROSITE" id="PS51371">
    <property type="entry name" value="CBS"/>
    <property type="match status" value="1"/>
</dbReference>
<dbReference type="Proteomes" id="UP000253529">
    <property type="component" value="Unassembled WGS sequence"/>
</dbReference>
<dbReference type="Pfam" id="PF10335">
    <property type="entry name" value="DUF294_C"/>
    <property type="match status" value="1"/>
</dbReference>
<keyword evidence="1 2" id="KW-0129">CBS domain</keyword>
<dbReference type="InterPro" id="IPR000644">
    <property type="entry name" value="CBS_dom"/>
</dbReference>
<dbReference type="InterPro" id="IPR014710">
    <property type="entry name" value="RmlC-like_jellyroll"/>
</dbReference>
<dbReference type="GO" id="GO:0008773">
    <property type="term" value="F:[protein-PII] uridylyltransferase activity"/>
    <property type="evidence" value="ECO:0007669"/>
    <property type="project" value="InterPro"/>
</dbReference>
<dbReference type="Gene3D" id="3.10.580.10">
    <property type="entry name" value="CBS-domain"/>
    <property type="match status" value="1"/>
</dbReference>
<dbReference type="CDD" id="cd00038">
    <property type="entry name" value="CAP_ED"/>
    <property type="match status" value="1"/>
</dbReference>
<proteinExistence type="predicted"/>
<dbReference type="OrthoDB" id="9808528at2"/>
<evidence type="ECO:0000256" key="1">
    <source>
        <dbReference type="ARBA" id="ARBA00023122"/>
    </source>
</evidence>
<dbReference type="EMBL" id="QNRK01000043">
    <property type="protein sequence ID" value="RBP03552.1"/>
    <property type="molecule type" value="Genomic_DNA"/>
</dbReference>
<dbReference type="InterPro" id="IPR018490">
    <property type="entry name" value="cNMP-bd_dom_sf"/>
</dbReference>
<dbReference type="RefSeq" id="WP_113892706.1">
    <property type="nucleotide sequence ID" value="NZ_QNRK01000043.1"/>
</dbReference>
<dbReference type="SUPFAM" id="SSF54631">
    <property type="entry name" value="CBS-domain pair"/>
    <property type="match status" value="1"/>
</dbReference>
<dbReference type="InterPro" id="IPR046342">
    <property type="entry name" value="CBS_dom_sf"/>
</dbReference>
<evidence type="ECO:0000313" key="6">
    <source>
        <dbReference type="Proteomes" id="UP000253529"/>
    </source>
</evidence>
<dbReference type="Pfam" id="PF00571">
    <property type="entry name" value="CBS"/>
    <property type="match status" value="2"/>
</dbReference>
<sequence length="599" mass="66350">MAQHFDPRNAPFDRLSAEEIDVVGDSLDIAYYRPGETIIPLHGAPESLFIVIKGAVEERDGDDLVALRGPGDIFDSRALVQGRSSAAFSAREETLCNLLPRDVTLRLINANPRFASFFYLDIAHKLDTVSSEEEAARFTPMLNARVDEIFLHPANFIDATASIVDACALMRTHKTYALFVDGGKGPGIVTRTDLLEAALLDRLPLDSPIGPLARRPVLSVAPDDMISTALVRMTKNNKRRVAVSEKGRMIGLLEDIDLLGFLAGNSQIVGGRIDESRRIEDLARVAREIEPQIRLLRRQGVKVDLICEIVSDLNRRLLHKVYALVAPTSVREAGCFFVMGSEGRGEQTFRTDQDNGLILAGPLDHEDDLVRFRLAVFDALAKCGFPPCPGEVMVRNPVWSKTLDEYRDDFRSWLALADESGTMNIAILYDAAAVAGDAKLLRAAKQDLIDLMRGERLRLARFARAIDAFPTPIGFFNNLVTSRAEGDALDLKKGGIFPIVHGVRALALENGLLETGTTARIAKLAELGVFDAQFARELTQALHYLMTLRLDAQIAEKASTSLVKPGEFSTMERDLLRDSFQVVKRLRDMLRRHFNLAMF</sequence>
<keyword evidence="6" id="KW-1185">Reference proteome</keyword>
<comment type="caution">
    <text evidence="5">The sequence shown here is derived from an EMBL/GenBank/DDBJ whole genome shotgun (WGS) entry which is preliminary data.</text>
</comment>
<dbReference type="Pfam" id="PF00027">
    <property type="entry name" value="cNMP_binding"/>
    <property type="match status" value="1"/>
</dbReference>
<dbReference type="PROSITE" id="PS50042">
    <property type="entry name" value="CNMP_BINDING_3"/>
    <property type="match status" value="1"/>
</dbReference>
<dbReference type="SMART" id="SM00100">
    <property type="entry name" value="cNMP"/>
    <property type="match status" value="1"/>
</dbReference>
<dbReference type="InterPro" id="IPR018821">
    <property type="entry name" value="DUF294_put_nucleoTrafse_sb-bd"/>
</dbReference>
<gene>
    <name evidence="5" type="ORF">DFR50_14338</name>
</gene>
<feature type="domain" description="CBS" evidence="4">
    <location>
        <begin position="213"/>
        <end position="268"/>
    </location>
</feature>
<dbReference type="InterPro" id="IPR000595">
    <property type="entry name" value="cNMP-bd_dom"/>
</dbReference>